<evidence type="ECO:0000313" key="2">
    <source>
        <dbReference type="EMBL" id="OYQ36814.1"/>
    </source>
</evidence>
<dbReference type="EMBL" id="NOXU01000020">
    <property type="protein sequence ID" value="OYQ36814.1"/>
    <property type="molecule type" value="Genomic_DNA"/>
</dbReference>
<reference evidence="2 3" key="1">
    <citation type="submission" date="2017-07" db="EMBL/GenBank/DDBJ databases">
        <title>Niveispirillum cyanobacteriorum sp. nov., isolated from cyanobacterial aggregates in a eutrophic lake.</title>
        <authorList>
            <person name="Cai H."/>
        </authorList>
    </citation>
    <scope>NUCLEOTIDE SEQUENCE [LARGE SCALE GENOMIC DNA]</scope>
    <source>
        <strain evidence="3">TH1-14</strain>
    </source>
</reference>
<dbReference type="Proteomes" id="UP000216998">
    <property type="component" value="Unassembled WGS sequence"/>
</dbReference>
<dbReference type="RefSeq" id="WP_133065405.1">
    <property type="nucleotide sequence ID" value="NZ_NOXU01000020.1"/>
</dbReference>
<organism evidence="2 3">
    <name type="scientific">Niveispirillum lacus</name>
    <dbReference type="NCBI Taxonomy" id="1981099"/>
    <lineage>
        <taxon>Bacteria</taxon>
        <taxon>Pseudomonadati</taxon>
        <taxon>Pseudomonadota</taxon>
        <taxon>Alphaproteobacteria</taxon>
        <taxon>Rhodospirillales</taxon>
        <taxon>Azospirillaceae</taxon>
        <taxon>Niveispirillum</taxon>
    </lineage>
</organism>
<name>A0A255Z7C3_9PROT</name>
<proteinExistence type="predicted"/>
<protein>
    <submittedName>
        <fullName evidence="2">Uncharacterized protein</fullName>
    </submittedName>
</protein>
<evidence type="ECO:0000256" key="1">
    <source>
        <dbReference type="SAM" id="MobiDB-lite"/>
    </source>
</evidence>
<gene>
    <name evidence="2" type="ORF">CHU95_03315</name>
</gene>
<comment type="caution">
    <text evidence="2">The sequence shown here is derived from an EMBL/GenBank/DDBJ whole genome shotgun (WGS) entry which is preliminary data.</text>
</comment>
<accession>A0A255Z7C3</accession>
<feature type="region of interest" description="Disordered" evidence="1">
    <location>
        <begin position="59"/>
        <end position="99"/>
    </location>
</feature>
<keyword evidence="3" id="KW-1185">Reference proteome</keyword>
<dbReference type="OrthoDB" id="7173775at2"/>
<sequence>MSAEELEGIGIQRYGGFGWISAMARELGIGRRTAQRWAVEGIPKPATARAVRALAASPIDPAFTPQLGGDRRSSQARGKGKAAENEAEEAGTPQAKLDL</sequence>
<evidence type="ECO:0000313" key="3">
    <source>
        <dbReference type="Proteomes" id="UP000216998"/>
    </source>
</evidence>
<dbReference type="AlphaFoldDB" id="A0A255Z7C3"/>